<dbReference type="STRING" id="572036.SAMN05661099_3252"/>
<dbReference type="Pfam" id="PF17820">
    <property type="entry name" value="PDZ_6"/>
    <property type="match status" value="1"/>
</dbReference>
<dbReference type="InterPro" id="IPR029045">
    <property type="entry name" value="ClpP/crotonase-like_dom_sf"/>
</dbReference>
<evidence type="ECO:0000313" key="2">
    <source>
        <dbReference type="EMBL" id="SKB88522.1"/>
    </source>
</evidence>
<dbReference type="PANTHER" id="PTHR32060">
    <property type="entry name" value="TAIL-SPECIFIC PROTEASE"/>
    <property type="match status" value="1"/>
</dbReference>
<evidence type="ECO:0000313" key="3">
    <source>
        <dbReference type="Proteomes" id="UP000189981"/>
    </source>
</evidence>
<dbReference type="PANTHER" id="PTHR32060:SF30">
    <property type="entry name" value="CARBOXY-TERMINAL PROCESSING PROTEASE CTPA"/>
    <property type="match status" value="1"/>
</dbReference>
<keyword evidence="2" id="KW-0378">Hydrolase</keyword>
<feature type="domain" description="PDZ" evidence="1">
    <location>
        <begin position="143"/>
        <end position="206"/>
    </location>
</feature>
<dbReference type="Gene3D" id="3.30.750.170">
    <property type="match status" value="1"/>
</dbReference>
<dbReference type="GO" id="GO:0004175">
    <property type="term" value="F:endopeptidase activity"/>
    <property type="evidence" value="ECO:0007669"/>
    <property type="project" value="TreeGrafter"/>
</dbReference>
<dbReference type="Gene3D" id="2.30.42.10">
    <property type="match status" value="1"/>
</dbReference>
<keyword evidence="3" id="KW-1185">Reference proteome</keyword>
<dbReference type="SUPFAM" id="SSF52096">
    <property type="entry name" value="ClpP/crotonase"/>
    <property type="match status" value="1"/>
</dbReference>
<dbReference type="GO" id="GO:0006508">
    <property type="term" value="P:proteolysis"/>
    <property type="evidence" value="ECO:0007669"/>
    <property type="project" value="UniProtKB-KW"/>
</dbReference>
<organism evidence="2 3">
    <name type="scientific">Daejeonella lutea</name>
    <dbReference type="NCBI Taxonomy" id="572036"/>
    <lineage>
        <taxon>Bacteria</taxon>
        <taxon>Pseudomonadati</taxon>
        <taxon>Bacteroidota</taxon>
        <taxon>Sphingobacteriia</taxon>
        <taxon>Sphingobacteriales</taxon>
        <taxon>Sphingobacteriaceae</taxon>
        <taxon>Daejeonella</taxon>
    </lineage>
</organism>
<name>A0A1T5EX51_9SPHI</name>
<keyword evidence="2" id="KW-0645">Protease</keyword>
<proteinExistence type="predicted"/>
<dbReference type="AlphaFoldDB" id="A0A1T5EX51"/>
<dbReference type="EMBL" id="FUYR01000005">
    <property type="protein sequence ID" value="SKB88522.1"/>
    <property type="molecule type" value="Genomic_DNA"/>
</dbReference>
<dbReference type="SMART" id="SM00228">
    <property type="entry name" value="PDZ"/>
    <property type="match status" value="1"/>
</dbReference>
<dbReference type="SUPFAM" id="SSF50156">
    <property type="entry name" value="PDZ domain-like"/>
    <property type="match status" value="1"/>
</dbReference>
<dbReference type="InterPro" id="IPR001478">
    <property type="entry name" value="PDZ"/>
</dbReference>
<dbReference type="InterPro" id="IPR036034">
    <property type="entry name" value="PDZ_sf"/>
</dbReference>
<dbReference type="Gene3D" id="3.90.226.10">
    <property type="entry name" value="2-enoyl-CoA Hydratase, Chain A, domain 1"/>
    <property type="match status" value="1"/>
</dbReference>
<dbReference type="InterPro" id="IPR041489">
    <property type="entry name" value="PDZ_6"/>
</dbReference>
<dbReference type="RefSeq" id="WP_079703760.1">
    <property type="nucleotide sequence ID" value="NZ_FUYR01000005.1"/>
</dbReference>
<dbReference type="GO" id="GO:0030288">
    <property type="term" value="C:outer membrane-bounded periplasmic space"/>
    <property type="evidence" value="ECO:0007669"/>
    <property type="project" value="TreeGrafter"/>
</dbReference>
<sequence length="537" mass="58309">MKNFFGLFTLLILFAACKKEPAITTQPTTPTSTGTTTAPANGTRRQLTLDSLFLYAKEVYYWNDAIPGYDVFNPRSYTSGSNISSYQMALFNLSQYSINPATGKPYEFVGNSNGGNAGYAKYSYIKDQGAANPVAYLPDLQGSVDIEGNGFDTGISFSAIGTSSSYEVRVKSVSEGSPADRAGLSRGDIITRINNTAVGNNYNSEATLINNAVSGSSVRLTGKKNSGTTFDVTLSRTSYKSSPVFKDTIISTNGKKVGYVAYARFSSASNSNSVLNSIFSEFAGTGVTDLVIDLRYNGGGYVSTAEHFTNLIAPSSLNGKVMFREKFNTLMQSGGANILKNQPALDVNDKVQYSNGRLLTYADYSYREQDNSYNFKKAGSLNSIQKVVFIISGNTASASEMLINNLRPYMDVKLVGKTSYGKPVGFFPITLENNYDVYYSMFTSINSAGQTDYFSGFAPDWDSADDVTHDFGDPKEACFAAALNYISRGSFISTSSLATLLSIKGEKISSTSSSLEVRDLNEDHSFRGMVEHRFKTK</sequence>
<dbReference type="InterPro" id="IPR005151">
    <property type="entry name" value="Tail-specific_protease"/>
</dbReference>
<gene>
    <name evidence="2" type="ORF">SAMN05661099_3252</name>
</gene>
<accession>A0A1T5EX51</accession>
<dbReference type="GO" id="GO:0007165">
    <property type="term" value="P:signal transduction"/>
    <property type="evidence" value="ECO:0007669"/>
    <property type="project" value="TreeGrafter"/>
</dbReference>
<protein>
    <submittedName>
        <fullName evidence="2">C-terminal processing protease CtpA/Prc, contains a PDZ domain</fullName>
    </submittedName>
</protein>
<dbReference type="OrthoDB" id="7168509at2"/>
<dbReference type="Proteomes" id="UP000189981">
    <property type="component" value="Unassembled WGS sequence"/>
</dbReference>
<dbReference type="PROSITE" id="PS51257">
    <property type="entry name" value="PROKAR_LIPOPROTEIN"/>
    <property type="match status" value="1"/>
</dbReference>
<dbReference type="GO" id="GO:0008236">
    <property type="term" value="F:serine-type peptidase activity"/>
    <property type="evidence" value="ECO:0007669"/>
    <property type="project" value="InterPro"/>
</dbReference>
<reference evidence="3" key="1">
    <citation type="submission" date="2017-02" db="EMBL/GenBank/DDBJ databases">
        <authorList>
            <person name="Varghese N."/>
            <person name="Submissions S."/>
        </authorList>
    </citation>
    <scope>NUCLEOTIDE SEQUENCE [LARGE SCALE GENOMIC DNA]</scope>
    <source>
        <strain evidence="3">DSM 22385</strain>
    </source>
</reference>
<dbReference type="CDD" id="cd07561">
    <property type="entry name" value="Peptidase_S41_CPP_like"/>
    <property type="match status" value="1"/>
</dbReference>
<dbReference type="Pfam" id="PF03572">
    <property type="entry name" value="Peptidase_S41"/>
    <property type="match status" value="1"/>
</dbReference>
<dbReference type="PROSITE" id="PS50106">
    <property type="entry name" value="PDZ"/>
    <property type="match status" value="1"/>
</dbReference>
<evidence type="ECO:0000259" key="1">
    <source>
        <dbReference type="PROSITE" id="PS50106"/>
    </source>
</evidence>